<dbReference type="PANTHER" id="PTHR38787:SF3">
    <property type="entry name" value="REGULATORY P DOMAIN-CONTAINING PROTEIN"/>
    <property type="match status" value="1"/>
</dbReference>
<dbReference type="InterPro" id="IPR013717">
    <property type="entry name" value="PIG-P"/>
</dbReference>
<feature type="transmembrane region" description="Helical" evidence="6">
    <location>
        <begin position="57"/>
        <end position="77"/>
    </location>
</feature>
<keyword evidence="4 6" id="KW-0472">Membrane</keyword>
<dbReference type="STRING" id="283909.R7U7Y6"/>
<protein>
    <recommendedName>
        <fullName evidence="7">PIG-P domain-containing protein</fullName>
    </recommendedName>
</protein>
<organism evidence="8">
    <name type="scientific">Capitella teleta</name>
    <name type="common">Polychaete worm</name>
    <dbReference type="NCBI Taxonomy" id="283909"/>
    <lineage>
        <taxon>Eukaryota</taxon>
        <taxon>Metazoa</taxon>
        <taxon>Spiralia</taxon>
        <taxon>Lophotrochozoa</taxon>
        <taxon>Annelida</taxon>
        <taxon>Polychaeta</taxon>
        <taxon>Sedentaria</taxon>
        <taxon>Scolecida</taxon>
        <taxon>Capitellidae</taxon>
        <taxon>Capitella</taxon>
    </lineage>
</organism>
<reference evidence="9" key="3">
    <citation type="submission" date="2015-06" db="UniProtKB">
        <authorList>
            <consortium name="EnsemblMetazoa"/>
        </authorList>
    </citation>
    <scope>IDENTIFICATION</scope>
</reference>
<dbReference type="GO" id="GO:0005576">
    <property type="term" value="C:extracellular region"/>
    <property type="evidence" value="ECO:0007669"/>
    <property type="project" value="TreeGrafter"/>
</dbReference>
<evidence type="ECO:0000256" key="6">
    <source>
        <dbReference type="SAM" id="Phobius"/>
    </source>
</evidence>
<dbReference type="EMBL" id="KB307090">
    <property type="protein sequence ID" value="ELT99235.1"/>
    <property type="molecule type" value="Genomic_DNA"/>
</dbReference>
<keyword evidence="2 6" id="KW-0812">Transmembrane</keyword>
<dbReference type="Pfam" id="PF08510">
    <property type="entry name" value="PIG-P"/>
    <property type="match status" value="1"/>
</dbReference>
<evidence type="ECO:0000313" key="9">
    <source>
        <dbReference type="EnsemblMetazoa" id="CapteP224300"/>
    </source>
</evidence>
<keyword evidence="3 6" id="KW-1133">Transmembrane helix</keyword>
<sequence>MLCQLISHYEQLNIEKHLMEGPLLIESEPLYLVWAFIPDSWLHSIGLTYWPQKYWAIAAPCYLCACLVFMIIFYVAYNFTITLPLNSVHTIKDEHSRSVCNDGRPPGAIPMLGDLDISAVNKILYKHRIIFVLHISRTRLLGEALYLGLATRAAFVLRLPAMTDHDIIMSNEMVPFVDVFWGGGWSACVLRIQRTSRPAWKAPLITHNTRYHGISSPIQILPILVLLVGAHASPVEGKCIQSPVDRTDQWFVDCIVGEWGDWSECSTARSCPRLQDYNPSTHKMSAAQWDEGRVWMQHMMLRKQAHFERRRECVESGGCQELLAKSSSGPAPCVNGNAGEYPCRNVDLLSFISHDDLGPQNNRREGNDVWGWYDAEAQQEYAIMGLTDGTSFVRMTNPEAPEVLAFLPSAGGSSTWRDIKVVGHTAYIVSEALGHGMQTFDMTRLRSMNAPYEVVEADAHYPGSNSHNIVSNEATDYVYIVGATRSTPEWLTCSGGLHAVNVEDPAHPRFAGCFDIDGYVHDAECVIYNGPDLEYVNQEVCFCYNEDSLTIVNVQDKTNMYMISKVQYEGYQYTHQGWLTTDHSVLLLDDELDEIYSSDKKTKTFIWDIQSLSDPVLKTVYRSAEDAIDHNQYVLGEYTYQSNYEAGLRILHVDQDNFDLEEVAYFDVFPSRTTAEFAGTWSNYPYLPSGNIPVSSIDFGLFIVKADMEAMKAASSKTHAEKSRSRDLLTRTKGSSCPPVKETQQCDATC</sequence>
<reference evidence="8 10" key="2">
    <citation type="journal article" date="2013" name="Nature">
        <title>Insights into bilaterian evolution from three spiralian genomes.</title>
        <authorList>
            <person name="Simakov O."/>
            <person name="Marletaz F."/>
            <person name="Cho S.J."/>
            <person name="Edsinger-Gonzales E."/>
            <person name="Havlak P."/>
            <person name="Hellsten U."/>
            <person name="Kuo D.H."/>
            <person name="Larsson T."/>
            <person name="Lv J."/>
            <person name="Arendt D."/>
            <person name="Savage R."/>
            <person name="Osoegawa K."/>
            <person name="de Jong P."/>
            <person name="Grimwood J."/>
            <person name="Chapman J.A."/>
            <person name="Shapiro H."/>
            <person name="Aerts A."/>
            <person name="Otillar R.P."/>
            <person name="Terry A.Y."/>
            <person name="Boore J.L."/>
            <person name="Grigoriev I.V."/>
            <person name="Lindberg D.R."/>
            <person name="Seaver E.C."/>
            <person name="Weisblat D.A."/>
            <person name="Putnam N.H."/>
            <person name="Rokhsar D.S."/>
        </authorList>
    </citation>
    <scope>NUCLEOTIDE SEQUENCE</scope>
    <source>
        <strain evidence="8 10">I ESC-2004</strain>
    </source>
</reference>
<dbReference type="InterPro" id="IPR027589">
    <property type="entry name" value="Choice_anch_B"/>
</dbReference>
<keyword evidence="10" id="KW-1185">Reference proteome</keyword>
<evidence type="ECO:0000259" key="7">
    <source>
        <dbReference type="Pfam" id="PF08510"/>
    </source>
</evidence>
<feature type="region of interest" description="Disordered" evidence="5">
    <location>
        <begin position="715"/>
        <end position="750"/>
    </location>
</feature>
<dbReference type="HOGENOM" id="CLU_370985_0_0_1"/>
<dbReference type="EnsemblMetazoa" id="CapteT224300">
    <property type="protein sequence ID" value="CapteP224300"/>
    <property type="gene ID" value="CapteG224300"/>
</dbReference>
<feature type="domain" description="PIG-P" evidence="7">
    <location>
        <begin position="30"/>
        <end position="125"/>
    </location>
</feature>
<proteinExistence type="predicted"/>
<dbReference type="PANTHER" id="PTHR38787">
    <property type="entry name" value="REGULATORY P DOMAIN-CONTAINING PROTEIN"/>
    <property type="match status" value="1"/>
</dbReference>
<reference evidence="10" key="1">
    <citation type="submission" date="2012-12" db="EMBL/GenBank/DDBJ databases">
        <authorList>
            <person name="Hellsten U."/>
            <person name="Grimwood J."/>
            <person name="Chapman J.A."/>
            <person name="Shapiro H."/>
            <person name="Aerts A."/>
            <person name="Otillar R.P."/>
            <person name="Terry A.Y."/>
            <person name="Boore J.L."/>
            <person name="Simakov O."/>
            <person name="Marletaz F."/>
            <person name="Cho S.-J."/>
            <person name="Edsinger-Gonzales E."/>
            <person name="Havlak P."/>
            <person name="Kuo D.-H."/>
            <person name="Larsson T."/>
            <person name="Lv J."/>
            <person name="Arendt D."/>
            <person name="Savage R."/>
            <person name="Osoegawa K."/>
            <person name="de Jong P."/>
            <person name="Lindberg D.R."/>
            <person name="Seaver E.C."/>
            <person name="Weisblat D.A."/>
            <person name="Putnam N.H."/>
            <person name="Grigoriev I.V."/>
            <person name="Rokhsar D.S."/>
        </authorList>
    </citation>
    <scope>NUCLEOTIDE SEQUENCE</scope>
    <source>
        <strain evidence="10">I ESC-2004</strain>
    </source>
</reference>
<dbReference type="NCBIfam" id="TIGR04312">
    <property type="entry name" value="choice_anch_B"/>
    <property type="match status" value="1"/>
</dbReference>
<evidence type="ECO:0000313" key="10">
    <source>
        <dbReference type="Proteomes" id="UP000014760"/>
    </source>
</evidence>
<dbReference type="AlphaFoldDB" id="R7U7Y6"/>
<evidence type="ECO:0000256" key="2">
    <source>
        <dbReference type="ARBA" id="ARBA00022692"/>
    </source>
</evidence>
<name>R7U7Y6_CAPTE</name>
<accession>R7U7Y6</accession>
<comment type="subcellular location">
    <subcellularLocation>
        <location evidence="1">Membrane</location>
        <topology evidence="1">Multi-pass membrane protein</topology>
    </subcellularLocation>
</comment>
<evidence type="ECO:0000256" key="5">
    <source>
        <dbReference type="SAM" id="MobiDB-lite"/>
    </source>
</evidence>
<feature type="compositionally biased region" description="Basic and acidic residues" evidence="5">
    <location>
        <begin position="718"/>
        <end position="730"/>
    </location>
</feature>
<evidence type="ECO:0000313" key="8">
    <source>
        <dbReference type="EMBL" id="ELT99235.1"/>
    </source>
</evidence>
<evidence type="ECO:0000256" key="3">
    <source>
        <dbReference type="ARBA" id="ARBA00022989"/>
    </source>
</evidence>
<evidence type="ECO:0000256" key="4">
    <source>
        <dbReference type="ARBA" id="ARBA00023136"/>
    </source>
</evidence>
<gene>
    <name evidence="8" type="ORF">CAPTEDRAFT_224300</name>
</gene>
<dbReference type="Proteomes" id="UP000014760">
    <property type="component" value="Unassembled WGS sequence"/>
</dbReference>
<evidence type="ECO:0000256" key="1">
    <source>
        <dbReference type="ARBA" id="ARBA00004141"/>
    </source>
</evidence>
<dbReference type="EMBL" id="AMQN01010128">
    <property type="status" value="NOT_ANNOTATED_CDS"/>
    <property type="molecule type" value="Genomic_DNA"/>
</dbReference>
<dbReference type="GO" id="GO:0016020">
    <property type="term" value="C:membrane"/>
    <property type="evidence" value="ECO:0007669"/>
    <property type="project" value="UniProtKB-SubCell"/>
</dbReference>
<dbReference type="OrthoDB" id="2099887at2759"/>